<evidence type="ECO:0000313" key="3">
    <source>
        <dbReference type="Proteomes" id="UP000197596"/>
    </source>
</evidence>
<comment type="caution">
    <text evidence="2">The sequence shown here is derived from an EMBL/GenBank/DDBJ whole genome shotgun (WGS) entry which is preliminary data.</text>
</comment>
<accession>A0A246WM54</accession>
<dbReference type="InterPro" id="IPR036477">
    <property type="entry name" value="Formyl_transf_N_sf"/>
</dbReference>
<sequence length="248" mass="28563">MLLSEWRTVQRGLSSRYANEKNRRIQKTQHSIQVLTDAGSWIAPYVAELAQEWESAGHTVHIAHAVEQVRPADFCFCLSFSKIISADARKHFKHTLVVHESDLPNGRGWAPMTWQILEGKKRIPVTLIEAVDNVDAGPIYLQEWIDLDGTELNPEWRMLQAHATQRLCLQWLKAYPSIINEARQQTGEGSLYPRRRPGDSKLDPRKTLAEQFDLLRVVDNKDYPAFFEMRGRLYEIGINPKDEMKNDG</sequence>
<dbReference type="InterPro" id="IPR002376">
    <property type="entry name" value="Formyl_transf_N"/>
</dbReference>
<dbReference type="Pfam" id="PF00551">
    <property type="entry name" value="Formyl_trans_N"/>
    <property type="match status" value="1"/>
</dbReference>
<dbReference type="Proteomes" id="UP000197596">
    <property type="component" value="Unassembled WGS sequence"/>
</dbReference>
<evidence type="ECO:0000259" key="1">
    <source>
        <dbReference type="Pfam" id="PF00551"/>
    </source>
</evidence>
<name>A0A246WM54_9BURK</name>
<dbReference type="PANTHER" id="PTHR11138">
    <property type="entry name" value="METHIONYL-TRNA FORMYLTRANSFERASE"/>
    <property type="match status" value="1"/>
</dbReference>
<dbReference type="PANTHER" id="PTHR11138:SF5">
    <property type="entry name" value="METHIONYL-TRNA FORMYLTRANSFERASE, MITOCHONDRIAL"/>
    <property type="match status" value="1"/>
</dbReference>
<evidence type="ECO:0000313" key="2">
    <source>
        <dbReference type="EMBL" id="OWY27429.1"/>
    </source>
</evidence>
<feature type="domain" description="Formyl transferase N-terminal" evidence="1">
    <location>
        <begin position="59"/>
        <end position="148"/>
    </location>
</feature>
<dbReference type="EMBL" id="NJGU01000011">
    <property type="protein sequence ID" value="OWY27429.1"/>
    <property type="molecule type" value="Genomic_DNA"/>
</dbReference>
<proteinExistence type="predicted"/>
<organism evidence="2 3">
    <name type="scientific">Herbaspirillum robiniae</name>
    <dbReference type="NCBI Taxonomy" id="2014887"/>
    <lineage>
        <taxon>Bacteria</taxon>
        <taxon>Pseudomonadati</taxon>
        <taxon>Pseudomonadota</taxon>
        <taxon>Betaproteobacteria</taxon>
        <taxon>Burkholderiales</taxon>
        <taxon>Oxalobacteraceae</taxon>
        <taxon>Herbaspirillum</taxon>
    </lineage>
</organism>
<keyword evidence="2" id="KW-0808">Transferase</keyword>
<dbReference type="AlphaFoldDB" id="A0A246WM54"/>
<dbReference type="Gene3D" id="3.40.50.12230">
    <property type="match status" value="1"/>
</dbReference>
<dbReference type="SUPFAM" id="SSF53328">
    <property type="entry name" value="Formyltransferase"/>
    <property type="match status" value="1"/>
</dbReference>
<dbReference type="GO" id="GO:0005829">
    <property type="term" value="C:cytosol"/>
    <property type="evidence" value="ECO:0007669"/>
    <property type="project" value="TreeGrafter"/>
</dbReference>
<protein>
    <submittedName>
        <fullName evidence="2">Methionyl-tRNA formyltransferase</fullName>
    </submittedName>
</protein>
<reference evidence="2 3" key="1">
    <citation type="submission" date="2017-06" db="EMBL/GenBank/DDBJ databases">
        <title>Herbaspirillum phytohormonus sp. nov., isolated from the root nodule of Robinia pseudoacacia in lead-zinc mine.</title>
        <authorList>
            <person name="Fan M."/>
            <person name="Lin Y."/>
        </authorList>
    </citation>
    <scope>NUCLEOTIDE SEQUENCE [LARGE SCALE GENOMIC DNA]</scope>
    <source>
        <strain evidence="2 3">HZ10</strain>
    </source>
</reference>
<dbReference type="GO" id="GO:0004479">
    <property type="term" value="F:methionyl-tRNA formyltransferase activity"/>
    <property type="evidence" value="ECO:0007669"/>
    <property type="project" value="TreeGrafter"/>
</dbReference>
<gene>
    <name evidence="2" type="ORF">CEJ42_19805</name>
</gene>